<protein>
    <submittedName>
        <fullName evidence="1">Uncharacterized protein</fullName>
    </submittedName>
</protein>
<evidence type="ECO:0000313" key="1">
    <source>
        <dbReference type="EMBL" id="GBM96083.1"/>
    </source>
</evidence>
<sequence length="90" mass="10577">MEISWLLIRRAPGSKFDRSDFEIRFHYRSSVFVCLVRLKSDVGQTSSRWCGAEVCGRSHRLRCRPRHLTVVQNEEVYPKITLWLLQKSGP</sequence>
<dbReference type="EMBL" id="BGPR01004114">
    <property type="protein sequence ID" value="GBM96083.1"/>
    <property type="molecule type" value="Genomic_DNA"/>
</dbReference>
<dbReference type="AlphaFoldDB" id="A0A4Y2K090"/>
<dbReference type="Proteomes" id="UP000499080">
    <property type="component" value="Unassembled WGS sequence"/>
</dbReference>
<keyword evidence="2" id="KW-1185">Reference proteome</keyword>
<gene>
    <name evidence="1" type="ORF">AVEN_212482_1</name>
</gene>
<accession>A0A4Y2K090</accession>
<name>A0A4Y2K090_ARAVE</name>
<proteinExistence type="predicted"/>
<comment type="caution">
    <text evidence="1">The sequence shown here is derived from an EMBL/GenBank/DDBJ whole genome shotgun (WGS) entry which is preliminary data.</text>
</comment>
<organism evidence="1 2">
    <name type="scientific">Araneus ventricosus</name>
    <name type="common">Orbweaver spider</name>
    <name type="synonym">Epeira ventricosa</name>
    <dbReference type="NCBI Taxonomy" id="182803"/>
    <lineage>
        <taxon>Eukaryota</taxon>
        <taxon>Metazoa</taxon>
        <taxon>Ecdysozoa</taxon>
        <taxon>Arthropoda</taxon>
        <taxon>Chelicerata</taxon>
        <taxon>Arachnida</taxon>
        <taxon>Araneae</taxon>
        <taxon>Araneomorphae</taxon>
        <taxon>Entelegynae</taxon>
        <taxon>Araneoidea</taxon>
        <taxon>Araneidae</taxon>
        <taxon>Araneus</taxon>
    </lineage>
</organism>
<evidence type="ECO:0000313" key="2">
    <source>
        <dbReference type="Proteomes" id="UP000499080"/>
    </source>
</evidence>
<reference evidence="1 2" key="1">
    <citation type="journal article" date="2019" name="Sci. Rep.">
        <title>Orb-weaving spider Araneus ventricosus genome elucidates the spidroin gene catalogue.</title>
        <authorList>
            <person name="Kono N."/>
            <person name="Nakamura H."/>
            <person name="Ohtoshi R."/>
            <person name="Moran D.A.P."/>
            <person name="Shinohara A."/>
            <person name="Yoshida Y."/>
            <person name="Fujiwara M."/>
            <person name="Mori M."/>
            <person name="Tomita M."/>
            <person name="Arakawa K."/>
        </authorList>
    </citation>
    <scope>NUCLEOTIDE SEQUENCE [LARGE SCALE GENOMIC DNA]</scope>
</reference>